<keyword evidence="1" id="KW-1133">Transmembrane helix</keyword>
<proteinExistence type="predicted"/>
<feature type="transmembrane region" description="Helical" evidence="1">
    <location>
        <begin position="67"/>
        <end position="90"/>
    </location>
</feature>
<evidence type="ECO:0000313" key="2">
    <source>
        <dbReference type="EMBL" id="CAL4152149.1"/>
    </source>
</evidence>
<dbReference type="EMBL" id="CAXKWB010038683">
    <property type="protein sequence ID" value="CAL4152149.1"/>
    <property type="molecule type" value="Genomic_DNA"/>
</dbReference>
<accession>A0AAV2RYR0</accession>
<gene>
    <name evidence="2" type="ORF">MNOR_LOCUS30902</name>
</gene>
<feature type="transmembrane region" description="Helical" evidence="1">
    <location>
        <begin position="96"/>
        <end position="124"/>
    </location>
</feature>
<keyword evidence="3" id="KW-1185">Reference proteome</keyword>
<reference evidence="2 3" key="1">
    <citation type="submission" date="2024-05" db="EMBL/GenBank/DDBJ databases">
        <authorList>
            <person name="Wallberg A."/>
        </authorList>
    </citation>
    <scope>NUCLEOTIDE SEQUENCE [LARGE SCALE GENOMIC DNA]</scope>
</reference>
<dbReference type="AlphaFoldDB" id="A0AAV2RYR0"/>
<protein>
    <submittedName>
        <fullName evidence="2">Uncharacterized protein</fullName>
    </submittedName>
</protein>
<keyword evidence="1" id="KW-0812">Transmembrane</keyword>
<keyword evidence="1" id="KW-0472">Membrane</keyword>
<dbReference type="Proteomes" id="UP001497623">
    <property type="component" value="Unassembled WGS sequence"/>
</dbReference>
<feature type="transmembrane region" description="Helical" evidence="1">
    <location>
        <begin position="177"/>
        <end position="198"/>
    </location>
</feature>
<name>A0AAV2RYR0_MEGNR</name>
<organism evidence="2 3">
    <name type="scientific">Meganyctiphanes norvegica</name>
    <name type="common">Northern krill</name>
    <name type="synonym">Thysanopoda norvegica</name>
    <dbReference type="NCBI Taxonomy" id="48144"/>
    <lineage>
        <taxon>Eukaryota</taxon>
        <taxon>Metazoa</taxon>
        <taxon>Ecdysozoa</taxon>
        <taxon>Arthropoda</taxon>
        <taxon>Crustacea</taxon>
        <taxon>Multicrustacea</taxon>
        <taxon>Malacostraca</taxon>
        <taxon>Eumalacostraca</taxon>
        <taxon>Eucarida</taxon>
        <taxon>Euphausiacea</taxon>
        <taxon>Euphausiidae</taxon>
        <taxon>Meganyctiphanes</taxon>
    </lineage>
</organism>
<comment type="caution">
    <text evidence="2">The sequence shown here is derived from an EMBL/GenBank/DDBJ whole genome shotgun (WGS) entry which is preliminary data.</text>
</comment>
<evidence type="ECO:0000313" key="3">
    <source>
        <dbReference type="Proteomes" id="UP001497623"/>
    </source>
</evidence>
<evidence type="ECO:0000256" key="1">
    <source>
        <dbReference type="SAM" id="Phobius"/>
    </source>
</evidence>
<sequence>MRWWALQTTKLASWYCRAPSNTDPMATTQQLHATQDSCSCRVGPESEALSGYGHLGRRASQAASFGGLYLLGLPLHGLRLSWSALFLWWFLYFRFFIVAIFRGFLCVSIFLCLLGSRFLCCWLLRRRLFGSWFFSGRLLCSRRFFLCCRGGLLFCRSCLLGSWFFSSRLLCGRRFFLSRGCGFLLSSRCFLYHIGLLVRYRFPFSFGHFVCVSLT</sequence>